<keyword evidence="3" id="KW-1185">Reference proteome</keyword>
<dbReference type="RefSeq" id="WP_152021916.1">
    <property type="nucleotide sequence ID" value="NZ_AP019860.1"/>
</dbReference>
<protein>
    <recommendedName>
        <fullName evidence="1">Xylose isomerase-like TIM barrel domain-containing protein</fullName>
    </recommendedName>
</protein>
<dbReference type="AlphaFoldDB" id="A0A5S9F807"/>
<gene>
    <name evidence="2" type="ORF">UABAM_06720</name>
</gene>
<dbReference type="InterPro" id="IPR036237">
    <property type="entry name" value="Xyl_isomerase-like_sf"/>
</dbReference>
<sequence>MIAISSAGCTSSAAEYTQHLYREGLFKDFEFMVEDHIVLKDLMNIVSLNMQPELVKSCAGYSLCSNAENDRQNYLANVANVASKAVHYKCKNVIVWPGYVPVVNGFEKHNRALNNGEEFECPKRTMYLQNLCRSLYTLCKKFPDINFCIPTGRTFYEIPTSVEEVQWILEDVNAPNLKYWHNTAHSHLLEKMKHEAQDNWLQSLGDRTWGVHLEDVVGVEALCPPGTGEVKFHHIKSHLPKNALKVLRISEQFGAFGIQTALDMIRF</sequence>
<dbReference type="Proteomes" id="UP000326354">
    <property type="component" value="Chromosome"/>
</dbReference>
<evidence type="ECO:0000259" key="1">
    <source>
        <dbReference type="Pfam" id="PF01261"/>
    </source>
</evidence>
<reference evidence="2 3" key="1">
    <citation type="submission" date="2019-08" db="EMBL/GenBank/DDBJ databases">
        <title>Complete genome sequence of Candidatus Uab amorphum.</title>
        <authorList>
            <person name="Shiratori T."/>
            <person name="Suzuki S."/>
            <person name="Kakizawa Y."/>
            <person name="Ishida K."/>
        </authorList>
    </citation>
    <scope>NUCLEOTIDE SEQUENCE [LARGE SCALE GENOMIC DNA]</scope>
    <source>
        <strain evidence="2 3">SRT547</strain>
    </source>
</reference>
<evidence type="ECO:0000313" key="2">
    <source>
        <dbReference type="EMBL" id="BBM88299.1"/>
    </source>
</evidence>
<dbReference type="EMBL" id="AP019860">
    <property type="protein sequence ID" value="BBM88299.1"/>
    <property type="molecule type" value="Genomic_DNA"/>
</dbReference>
<dbReference type="OrthoDB" id="186629at2"/>
<dbReference type="KEGG" id="uam:UABAM_06720"/>
<evidence type="ECO:0000313" key="3">
    <source>
        <dbReference type="Proteomes" id="UP000326354"/>
    </source>
</evidence>
<dbReference type="Pfam" id="PF01261">
    <property type="entry name" value="AP_endonuc_2"/>
    <property type="match status" value="1"/>
</dbReference>
<accession>A0A5S9F807</accession>
<name>A0A5S9F807_UABAM</name>
<dbReference type="SUPFAM" id="SSF51658">
    <property type="entry name" value="Xylose isomerase-like"/>
    <property type="match status" value="1"/>
</dbReference>
<dbReference type="Gene3D" id="3.20.20.150">
    <property type="entry name" value="Divalent-metal-dependent TIM barrel enzymes"/>
    <property type="match status" value="1"/>
</dbReference>
<proteinExistence type="predicted"/>
<feature type="domain" description="Xylose isomerase-like TIM barrel" evidence="1">
    <location>
        <begin position="46"/>
        <end position="243"/>
    </location>
</feature>
<organism evidence="2 3">
    <name type="scientific">Uabimicrobium amorphum</name>
    <dbReference type="NCBI Taxonomy" id="2596890"/>
    <lineage>
        <taxon>Bacteria</taxon>
        <taxon>Pseudomonadati</taxon>
        <taxon>Planctomycetota</taxon>
        <taxon>Candidatus Uabimicrobiia</taxon>
        <taxon>Candidatus Uabimicrobiales</taxon>
        <taxon>Candidatus Uabimicrobiaceae</taxon>
        <taxon>Candidatus Uabimicrobium</taxon>
    </lineage>
</organism>
<dbReference type="InterPro" id="IPR013022">
    <property type="entry name" value="Xyl_isomerase-like_TIM-brl"/>
</dbReference>